<comment type="caution">
    <text evidence="1">The sequence shown here is derived from an EMBL/GenBank/DDBJ whole genome shotgun (WGS) entry which is preliminary data.</text>
</comment>
<protein>
    <recommendedName>
        <fullName evidence="3">DUF659 domain-containing protein</fullName>
    </recommendedName>
</protein>
<dbReference type="AlphaFoldDB" id="A0A9P6VWA5"/>
<name>A0A9P6VWA5_MAUEX</name>
<dbReference type="InterPro" id="IPR012337">
    <property type="entry name" value="RNaseH-like_sf"/>
</dbReference>
<dbReference type="Proteomes" id="UP000750334">
    <property type="component" value="Unassembled WGS sequence"/>
</dbReference>
<proteinExistence type="predicted"/>
<reference evidence="1 2" key="1">
    <citation type="submission" date="2020-11" db="EMBL/GenBank/DDBJ databases">
        <title>Kefir isolates.</title>
        <authorList>
            <person name="Marcisauskas S."/>
            <person name="Kim Y."/>
            <person name="Blasche S."/>
        </authorList>
    </citation>
    <scope>NUCLEOTIDE SEQUENCE [LARGE SCALE GENOMIC DNA]</scope>
    <source>
        <strain evidence="1 2">OG2</strain>
    </source>
</reference>
<dbReference type="EMBL" id="PUHR01000276">
    <property type="protein sequence ID" value="KAG0655925.1"/>
    <property type="molecule type" value="Genomic_DNA"/>
</dbReference>
<accession>A0A9P6VWA5</accession>
<keyword evidence="2" id="KW-1185">Reference proteome</keyword>
<organism evidence="1 2">
    <name type="scientific">Maudiozyma exigua</name>
    <name type="common">Yeast</name>
    <name type="synonym">Kazachstania exigua</name>
    <dbReference type="NCBI Taxonomy" id="34358"/>
    <lineage>
        <taxon>Eukaryota</taxon>
        <taxon>Fungi</taxon>
        <taxon>Dikarya</taxon>
        <taxon>Ascomycota</taxon>
        <taxon>Saccharomycotina</taxon>
        <taxon>Saccharomycetes</taxon>
        <taxon>Saccharomycetales</taxon>
        <taxon>Saccharomycetaceae</taxon>
        <taxon>Maudiozyma</taxon>
    </lineage>
</organism>
<evidence type="ECO:0008006" key="3">
    <source>
        <dbReference type="Google" id="ProtNLM"/>
    </source>
</evidence>
<evidence type="ECO:0000313" key="1">
    <source>
        <dbReference type="EMBL" id="KAG0655925.1"/>
    </source>
</evidence>
<evidence type="ECO:0000313" key="2">
    <source>
        <dbReference type="Proteomes" id="UP000750334"/>
    </source>
</evidence>
<gene>
    <name evidence="1" type="ORF">C6P45_002826</name>
</gene>
<dbReference type="OrthoDB" id="8193841at2759"/>
<sequence>MKIAIPIHYKFAVHKIKPFHGDILEEVAIERHMSHFVTSCCTDNASNVLGATEKLLTDKNFSAFSIHPECAIHQIQLFAKDLIDDMEGIFKRYSASSLNVTDTIETELQHFLANFEGYLTYSNEFSTVKNGYKYACAPEDYNSGYIMYELLKPFEKITRSFSEKKPMTICYLPMMLDLKHRTETIQRELSRYLEISVIFESLYEKFRKYFATVMKGDYILYACGLLHFDSPAVISFCNSQYIFKTDILAKLVVRLLKFTLKENKTSADNPIETQNKFSFDNEEDYSGKFTDINQYVSSIYPENSTLIDIACKEHIERILEGEFRNFNKYRAVYTKGILRKITTKMNLELNLTGGVICGLLVLLEELIRMCVY</sequence>
<dbReference type="SUPFAM" id="SSF53098">
    <property type="entry name" value="Ribonuclease H-like"/>
    <property type="match status" value="1"/>
</dbReference>